<dbReference type="Proteomes" id="UP001302949">
    <property type="component" value="Unassembled WGS sequence"/>
</dbReference>
<dbReference type="EMBL" id="JAYFUM010000012">
    <property type="protein sequence ID" value="MEA5139810.1"/>
    <property type="molecule type" value="Genomic_DNA"/>
</dbReference>
<gene>
    <name evidence="3" type="ORF">VB248_11725</name>
</gene>
<feature type="transmembrane region" description="Helical" evidence="1">
    <location>
        <begin position="149"/>
        <end position="179"/>
    </location>
</feature>
<feature type="transmembrane region" description="Helical" evidence="1">
    <location>
        <begin position="42"/>
        <end position="63"/>
    </location>
</feature>
<keyword evidence="3" id="KW-0012">Acyltransferase</keyword>
<dbReference type="PANTHER" id="PTHR23028:SF131">
    <property type="entry name" value="BLR2367 PROTEIN"/>
    <property type="match status" value="1"/>
</dbReference>
<proteinExistence type="predicted"/>
<accession>A0ABU5QAE2</accession>
<feature type="transmembrane region" description="Helical" evidence="1">
    <location>
        <begin position="84"/>
        <end position="104"/>
    </location>
</feature>
<reference evidence="3 4" key="1">
    <citation type="submission" date="2023-12" db="EMBL/GenBank/DDBJ databases">
        <title>Novel species of the genus Arcicella isolated from rivers.</title>
        <authorList>
            <person name="Lu H."/>
        </authorList>
    </citation>
    <scope>NUCLEOTIDE SEQUENCE [LARGE SCALE GENOMIC DNA]</scope>
    <source>
        <strain evidence="3 4">KCTC 23307</strain>
    </source>
</reference>
<evidence type="ECO:0000313" key="4">
    <source>
        <dbReference type="Proteomes" id="UP001302949"/>
    </source>
</evidence>
<sequence length="349" mass="40774">MSSKKVINSIQFLRGLAAFVVVVYHIGGYIKRYFTTTFLGDFFDFGFAGVDLFFVISGFIIHFTSKNYLDNPSTLGKYLKKRLLRVYPIYWIVLTVLFGLSWFITLILQKDVFNIGYPYTISAFLQTYFLTPLHFAINPVTWTLSYELFFYLCFSLLIISRRLSFIPILLILVSLYNIIFIHDEYRKHFNFIFSGYNLEFMFGFLIYQFYDKIKFQNWISVLLIVISLAIIIHYGYDIIDYDYQKRVLTFGVPSAFLLIAMLNLENNQAIRIPSFTITLGDASYVLYLIHFPLLLLMNKIPSIIGWEVSNLAAVLYNIFIIIITVLISIFIHKKIEKPLSKYLSTITKA</sequence>
<feature type="transmembrane region" description="Helical" evidence="1">
    <location>
        <begin position="217"/>
        <end position="235"/>
    </location>
</feature>
<comment type="caution">
    <text evidence="3">The sequence shown here is derived from an EMBL/GenBank/DDBJ whole genome shotgun (WGS) entry which is preliminary data.</text>
</comment>
<dbReference type="EC" id="2.3.-.-" evidence="3"/>
<keyword evidence="1" id="KW-1133">Transmembrane helix</keyword>
<keyword evidence="4" id="KW-1185">Reference proteome</keyword>
<dbReference type="InterPro" id="IPR050879">
    <property type="entry name" value="Acyltransferase_3"/>
</dbReference>
<feature type="transmembrane region" description="Helical" evidence="1">
    <location>
        <begin position="191"/>
        <end position="210"/>
    </location>
</feature>
<dbReference type="GO" id="GO:0016746">
    <property type="term" value="F:acyltransferase activity"/>
    <property type="evidence" value="ECO:0007669"/>
    <property type="project" value="UniProtKB-KW"/>
</dbReference>
<dbReference type="Pfam" id="PF01757">
    <property type="entry name" value="Acyl_transf_3"/>
    <property type="match status" value="1"/>
</dbReference>
<keyword evidence="1" id="KW-0472">Membrane</keyword>
<dbReference type="PANTHER" id="PTHR23028">
    <property type="entry name" value="ACETYLTRANSFERASE"/>
    <property type="match status" value="1"/>
</dbReference>
<evidence type="ECO:0000256" key="1">
    <source>
        <dbReference type="SAM" id="Phobius"/>
    </source>
</evidence>
<feature type="transmembrane region" description="Helical" evidence="1">
    <location>
        <begin position="116"/>
        <end position="137"/>
    </location>
</feature>
<dbReference type="InterPro" id="IPR002656">
    <property type="entry name" value="Acyl_transf_3_dom"/>
</dbReference>
<evidence type="ECO:0000313" key="3">
    <source>
        <dbReference type="EMBL" id="MEA5139810.1"/>
    </source>
</evidence>
<feature type="transmembrane region" description="Helical" evidence="1">
    <location>
        <begin position="247"/>
        <end position="264"/>
    </location>
</feature>
<name>A0ABU5QAE2_9BACT</name>
<evidence type="ECO:0000259" key="2">
    <source>
        <dbReference type="Pfam" id="PF01757"/>
    </source>
</evidence>
<keyword evidence="3" id="KW-0808">Transferase</keyword>
<dbReference type="RefSeq" id="WP_323296969.1">
    <property type="nucleotide sequence ID" value="NZ_JAYFUM010000012.1"/>
</dbReference>
<feature type="transmembrane region" description="Helical" evidence="1">
    <location>
        <begin position="12"/>
        <end position="30"/>
    </location>
</feature>
<keyword evidence="1" id="KW-0812">Transmembrane</keyword>
<organism evidence="3 4">
    <name type="scientific">Arcicella rigui</name>
    <dbReference type="NCBI Taxonomy" id="797020"/>
    <lineage>
        <taxon>Bacteria</taxon>
        <taxon>Pseudomonadati</taxon>
        <taxon>Bacteroidota</taxon>
        <taxon>Cytophagia</taxon>
        <taxon>Cytophagales</taxon>
        <taxon>Flectobacillaceae</taxon>
        <taxon>Arcicella</taxon>
    </lineage>
</organism>
<feature type="transmembrane region" description="Helical" evidence="1">
    <location>
        <begin position="310"/>
        <end position="331"/>
    </location>
</feature>
<feature type="domain" description="Acyltransferase 3" evidence="2">
    <location>
        <begin position="8"/>
        <end position="331"/>
    </location>
</feature>
<protein>
    <submittedName>
        <fullName evidence="3">Acyltransferase</fullName>
        <ecNumber evidence="3">2.3.-.-</ecNumber>
    </submittedName>
</protein>